<evidence type="ECO:0000256" key="3">
    <source>
        <dbReference type="ARBA" id="ARBA00023002"/>
    </source>
</evidence>
<reference evidence="5 6" key="1">
    <citation type="submission" date="2017-10" db="EMBL/GenBank/DDBJ databases">
        <title>Comparative genomics in systemic dimorphic fungi from Ajellomycetaceae.</title>
        <authorList>
            <person name="Munoz J.F."/>
            <person name="Mcewen J.G."/>
            <person name="Clay O.K."/>
            <person name="Cuomo C.A."/>
        </authorList>
    </citation>
    <scope>NUCLEOTIDE SEQUENCE [LARGE SCALE GENOMIC DNA]</scope>
    <source>
        <strain evidence="5 6">UAMH7299</strain>
    </source>
</reference>
<protein>
    <recommendedName>
        <fullName evidence="4">Aldehyde dehydrogenase domain-containing protein</fullName>
    </recommendedName>
</protein>
<dbReference type="EMBL" id="PDNA01000358">
    <property type="protein sequence ID" value="PGG96512.1"/>
    <property type="molecule type" value="Genomic_DNA"/>
</dbReference>
<dbReference type="Gene3D" id="3.40.605.10">
    <property type="entry name" value="Aldehyde Dehydrogenase, Chain A, domain 1"/>
    <property type="match status" value="1"/>
</dbReference>
<dbReference type="GO" id="GO:0004777">
    <property type="term" value="F:succinate-semialdehyde dehydrogenase (NAD+) activity"/>
    <property type="evidence" value="ECO:0007669"/>
    <property type="project" value="TreeGrafter"/>
</dbReference>
<comment type="caution">
    <text evidence="5">The sequence shown here is derived from an EMBL/GenBank/DDBJ whole genome shotgun (WGS) entry which is preliminary data.</text>
</comment>
<evidence type="ECO:0000313" key="5">
    <source>
        <dbReference type="EMBL" id="PGG96512.1"/>
    </source>
</evidence>
<dbReference type="PANTHER" id="PTHR43353:SF6">
    <property type="entry name" value="CYTOPLASMIC ALDEHYDE DEHYDROGENASE (EUROFUNG)"/>
    <property type="match status" value="1"/>
</dbReference>
<dbReference type="PANTHER" id="PTHR43353">
    <property type="entry name" value="SUCCINATE-SEMIALDEHYDE DEHYDROGENASE, MITOCHONDRIAL"/>
    <property type="match status" value="1"/>
</dbReference>
<dbReference type="STRING" id="1447883.A0A2B7WIQ5"/>
<dbReference type="InterPro" id="IPR016162">
    <property type="entry name" value="Ald_DH_N"/>
</dbReference>
<dbReference type="Proteomes" id="UP000224634">
    <property type="component" value="Unassembled WGS sequence"/>
</dbReference>
<dbReference type="InterPro" id="IPR015590">
    <property type="entry name" value="Aldehyde_DH_dom"/>
</dbReference>
<dbReference type="FunFam" id="3.40.605.10:FF:000012">
    <property type="entry name" value="NAD-dependent succinate-semialdehyde dehydrogenase"/>
    <property type="match status" value="1"/>
</dbReference>
<name>A0A2B7WIQ5_POLH7</name>
<keyword evidence="6" id="KW-1185">Reference proteome</keyword>
<dbReference type="AlphaFoldDB" id="A0A2B7WIQ5"/>
<dbReference type="InterPro" id="IPR016163">
    <property type="entry name" value="Ald_DH_C"/>
</dbReference>
<sequence length="430" mass="46095">MAGTTTTIPLVLDNKDVVSSSTFDVFSPATGKLLYKCSSASVDDAIRAADSAQKAFKTWSKTKLSVRRNLILKAADIYERRKEELIGYMQEDIGALRPVSEFIVGMGLELMRDTAGKVSTIEGAAPALAMEGQSGLVYKEPYGVILGIAPWNAPFILGVRAVILAIAAGNTVVFKGSELSPRCHWAIADVFREAGFPEGVINVLFHRPADAADVTNSLIEHPAIRKINFTGSTLVGALISSAAGRNIKPVLLELGGKASSIILDDADLEKATNGCAFAAFANSGQICMSTERIIVQRSVSEKFQALLTTAMQRLDDPSQPPPNLVRADAVTKNKWLITDAVSKGATILYGNPDAQEAQPTHMRPVVIANVTPQMSLHQIESFGPTVSLYVVDTEEEAIELANDTDYGLTSAVYTENLARGLRVARQIESG</sequence>
<evidence type="ECO:0000259" key="4">
    <source>
        <dbReference type="Pfam" id="PF00171"/>
    </source>
</evidence>
<dbReference type="InterPro" id="IPR050740">
    <property type="entry name" value="Aldehyde_DH_Superfamily"/>
</dbReference>
<dbReference type="Gene3D" id="3.40.309.10">
    <property type="entry name" value="Aldehyde Dehydrogenase, Chain A, domain 2"/>
    <property type="match status" value="1"/>
</dbReference>
<dbReference type="OrthoDB" id="310895at2759"/>
<evidence type="ECO:0000256" key="2">
    <source>
        <dbReference type="ARBA" id="ARBA00022857"/>
    </source>
</evidence>
<comment type="similarity">
    <text evidence="1">Belongs to the aldehyde dehydrogenase family.</text>
</comment>
<dbReference type="GO" id="GO:0009450">
    <property type="term" value="P:gamma-aminobutyric acid catabolic process"/>
    <property type="evidence" value="ECO:0007669"/>
    <property type="project" value="TreeGrafter"/>
</dbReference>
<dbReference type="InterPro" id="IPR016161">
    <property type="entry name" value="Ald_DH/histidinol_DH"/>
</dbReference>
<feature type="domain" description="Aldehyde dehydrogenase" evidence="4">
    <location>
        <begin position="20"/>
        <end position="430"/>
    </location>
</feature>
<dbReference type="SUPFAM" id="SSF53720">
    <property type="entry name" value="ALDH-like"/>
    <property type="match status" value="1"/>
</dbReference>
<gene>
    <name evidence="5" type="ORF">AJ80_09818</name>
</gene>
<evidence type="ECO:0000313" key="6">
    <source>
        <dbReference type="Proteomes" id="UP000224634"/>
    </source>
</evidence>
<proteinExistence type="inferred from homology"/>
<dbReference type="Pfam" id="PF00171">
    <property type="entry name" value="Aldedh"/>
    <property type="match status" value="1"/>
</dbReference>
<keyword evidence="2" id="KW-0521">NADP</keyword>
<keyword evidence="3" id="KW-0560">Oxidoreductase</keyword>
<evidence type="ECO:0000256" key="1">
    <source>
        <dbReference type="ARBA" id="ARBA00009986"/>
    </source>
</evidence>
<accession>A0A2B7WIQ5</accession>
<organism evidence="5 6">
    <name type="scientific">Polytolypa hystricis (strain UAMH7299)</name>
    <dbReference type="NCBI Taxonomy" id="1447883"/>
    <lineage>
        <taxon>Eukaryota</taxon>
        <taxon>Fungi</taxon>
        <taxon>Dikarya</taxon>
        <taxon>Ascomycota</taxon>
        <taxon>Pezizomycotina</taxon>
        <taxon>Eurotiomycetes</taxon>
        <taxon>Eurotiomycetidae</taxon>
        <taxon>Onygenales</taxon>
        <taxon>Onygenales incertae sedis</taxon>
        <taxon>Polytolypa</taxon>
    </lineage>
</organism>